<evidence type="ECO:0000313" key="1">
    <source>
        <dbReference type="EMBL" id="CAH1955597.1"/>
    </source>
</evidence>
<dbReference type="Proteomes" id="UP001152888">
    <property type="component" value="Unassembled WGS sequence"/>
</dbReference>
<comment type="caution">
    <text evidence="1">The sequence shown here is derived from an EMBL/GenBank/DDBJ whole genome shotgun (WGS) entry which is preliminary data.</text>
</comment>
<protein>
    <submittedName>
        <fullName evidence="1">Uncharacterized protein</fullName>
    </submittedName>
</protein>
<name>A0A9P0JL88_ACAOB</name>
<reference evidence="1" key="1">
    <citation type="submission" date="2022-03" db="EMBL/GenBank/DDBJ databases">
        <authorList>
            <person name="Sayadi A."/>
        </authorList>
    </citation>
    <scope>NUCLEOTIDE SEQUENCE</scope>
</reference>
<proteinExistence type="predicted"/>
<accession>A0A9P0JL88</accession>
<keyword evidence="2" id="KW-1185">Reference proteome</keyword>
<gene>
    <name evidence="1" type="ORF">ACAOBT_LOCUS1124</name>
</gene>
<sequence>MNRNKQKQANIIRTLPYRVGTTMYLSPIPSSTMYHLANVVIAMECNLTYIMKLFQRRQQVDGNFNMNNQT</sequence>
<evidence type="ECO:0000313" key="2">
    <source>
        <dbReference type="Proteomes" id="UP001152888"/>
    </source>
</evidence>
<dbReference type="EMBL" id="CAKOFQ010006661">
    <property type="protein sequence ID" value="CAH1955597.1"/>
    <property type="molecule type" value="Genomic_DNA"/>
</dbReference>
<dbReference type="OrthoDB" id="10055441at2759"/>
<dbReference type="AlphaFoldDB" id="A0A9P0JL88"/>
<organism evidence="1 2">
    <name type="scientific">Acanthoscelides obtectus</name>
    <name type="common">Bean weevil</name>
    <name type="synonym">Bruchus obtectus</name>
    <dbReference type="NCBI Taxonomy" id="200917"/>
    <lineage>
        <taxon>Eukaryota</taxon>
        <taxon>Metazoa</taxon>
        <taxon>Ecdysozoa</taxon>
        <taxon>Arthropoda</taxon>
        <taxon>Hexapoda</taxon>
        <taxon>Insecta</taxon>
        <taxon>Pterygota</taxon>
        <taxon>Neoptera</taxon>
        <taxon>Endopterygota</taxon>
        <taxon>Coleoptera</taxon>
        <taxon>Polyphaga</taxon>
        <taxon>Cucujiformia</taxon>
        <taxon>Chrysomeloidea</taxon>
        <taxon>Chrysomelidae</taxon>
        <taxon>Bruchinae</taxon>
        <taxon>Bruchini</taxon>
        <taxon>Acanthoscelides</taxon>
    </lineage>
</organism>